<proteinExistence type="predicted"/>
<gene>
    <name evidence="1" type="ORF">LCGC14_1432650</name>
</gene>
<dbReference type="EMBL" id="LAZR01009676">
    <property type="protein sequence ID" value="KKM71235.1"/>
    <property type="molecule type" value="Genomic_DNA"/>
</dbReference>
<sequence length="100" mass="10728">MTIKERQKAIREGLAACVENCSGMSQARCNQYQVDHEDNGDACHYCSADQQIAFLSDNGVVLKIPITLDKPVCNSCTCFTPGAYLIDTLGLAATAPLTGE</sequence>
<reference evidence="1" key="1">
    <citation type="journal article" date="2015" name="Nature">
        <title>Complex archaea that bridge the gap between prokaryotes and eukaryotes.</title>
        <authorList>
            <person name="Spang A."/>
            <person name="Saw J.H."/>
            <person name="Jorgensen S.L."/>
            <person name="Zaremba-Niedzwiedzka K."/>
            <person name="Martijn J."/>
            <person name="Lind A.E."/>
            <person name="van Eijk R."/>
            <person name="Schleper C."/>
            <person name="Guy L."/>
            <person name="Ettema T.J."/>
        </authorList>
    </citation>
    <scope>NUCLEOTIDE SEQUENCE</scope>
</reference>
<name>A0A0F9M3K2_9ZZZZ</name>
<evidence type="ECO:0000313" key="1">
    <source>
        <dbReference type="EMBL" id="KKM71235.1"/>
    </source>
</evidence>
<accession>A0A0F9M3K2</accession>
<protein>
    <submittedName>
        <fullName evidence="1">Uncharacterized protein</fullName>
    </submittedName>
</protein>
<dbReference type="AlphaFoldDB" id="A0A0F9M3K2"/>
<comment type="caution">
    <text evidence="1">The sequence shown here is derived from an EMBL/GenBank/DDBJ whole genome shotgun (WGS) entry which is preliminary data.</text>
</comment>
<organism evidence="1">
    <name type="scientific">marine sediment metagenome</name>
    <dbReference type="NCBI Taxonomy" id="412755"/>
    <lineage>
        <taxon>unclassified sequences</taxon>
        <taxon>metagenomes</taxon>
        <taxon>ecological metagenomes</taxon>
    </lineage>
</organism>